<dbReference type="Gene3D" id="1.10.1520.10">
    <property type="entry name" value="Ribonuclease III domain"/>
    <property type="match status" value="1"/>
</dbReference>
<feature type="region of interest" description="Disordered" evidence="14">
    <location>
        <begin position="755"/>
        <end position="778"/>
    </location>
</feature>
<proteinExistence type="inferred from homology"/>
<feature type="active site" description="Nucleophile" evidence="13">
    <location>
        <position position="625"/>
    </location>
</feature>
<comment type="similarity">
    <text evidence="13">Belongs to the class I-like SAM-binding methyltransferase superfamily. RsmB/NOP family.</text>
</comment>
<keyword evidence="9" id="KW-0496">Mitochondrion</keyword>
<dbReference type="GO" id="GO:0004525">
    <property type="term" value="F:ribonuclease III activity"/>
    <property type="evidence" value="ECO:0007669"/>
    <property type="project" value="InterPro"/>
</dbReference>
<keyword evidence="10" id="KW-0687">Ribonucleoprotein</keyword>
<dbReference type="Pfam" id="PF13489">
    <property type="entry name" value="Methyltransf_23"/>
    <property type="match status" value="1"/>
</dbReference>
<keyword evidence="16" id="KW-1185">Reference proteome</keyword>
<dbReference type="WBParaSite" id="Gr19_v10_g4912.t1">
    <property type="protein sequence ID" value="Gr19_v10_g4912.t1"/>
    <property type="gene ID" value="Gr19_v10_g4912"/>
</dbReference>
<accession>A0A914HWZ8</accession>
<dbReference type="InterPro" id="IPR026113">
    <property type="entry name" value="METTL2/6/8-like"/>
</dbReference>
<evidence type="ECO:0000256" key="9">
    <source>
        <dbReference type="ARBA" id="ARBA00023128"/>
    </source>
</evidence>
<dbReference type="GO" id="GO:0052735">
    <property type="term" value="F:tRNA (cytidine-3-)-methyltransferase activity"/>
    <property type="evidence" value="ECO:0007669"/>
    <property type="project" value="TreeGrafter"/>
</dbReference>
<dbReference type="InterPro" id="IPR029063">
    <property type="entry name" value="SAM-dependent_MTases_sf"/>
</dbReference>
<keyword evidence="7" id="KW-0809">Transit peptide</keyword>
<keyword evidence="4 13" id="KW-0808">Transferase</keyword>
<evidence type="ECO:0000256" key="7">
    <source>
        <dbReference type="ARBA" id="ARBA00022946"/>
    </source>
</evidence>
<dbReference type="Pfam" id="PF22935">
    <property type="entry name" value="RM44_endonuclase"/>
    <property type="match status" value="1"/>
</dbReference>
<keyword evidence="6 13" id="KW-0694">RNA-binding</keyword>
<organism evidence="16 17">
    <name type="scientific">Globodera rostochiensis</name>
    <name type="common">Golden nematode worm</name>
    <name type="synonym">Heterodera rostochiensis</name>
    <dbReference type="NCBI Taxonomy" id="31243"/>
    <lineage>
        <taxon>Eukaryota</taxon>
        <taxon>Metazoa</taxon>
        <taxon>Ecdysozoa</taxon>
        <taxon>Nematoda</taxon>
        <taxon>Chromadorea</taxon>
        <taxon>Rhabditida</taxon>
        <taxon>Tylenchina</taxon>
        <taxon>Tylenchomorpha</taxon>
        <taxon>Tylenchoidea</taxon>
        <taxon>Heteroderidae</taxon>
        <taxon>Heteroderinae</taxon>
        <taxon>Globodera</taxon>
    </lineage>
</organism>
<name>A0A914HWZ8_GLORO</name>
<dbReference type="InterPro" id="IPR055189">
    <property type="entry name" value="RM44_endonuclase"/>
</dbReference>
<evidence type="ECO:0000256" key="11">
    <source>
        <dbReference type="ARBA" id="ARBA00024034"/>
    </source>
</evidence>
<dbReference type="InterPro" id="IPR001678">
    <property type="entry name" value="MeTrfase_RsmB-F_NOP2_dom"/>
</dbReference>
<dbReference type="GO" id="GO:0003725">
    <property type="term" value="F:double-stranded RNA binding"/>
    <property type="evidence" value="ECO:0007669"/>
    <property type="project" value="InterPro"/>
</dbReference>
<reference evidence="17" key="1">
    <citation type="submission" date="2022-11" db="UniProtKB">
        <authorList>
            <consortium name="WormBaseParasite"/>
        </authorList>
    </citation>
    <scope>IDENTIFICATION</scope>
</reference>
<comment type="similarity">
    <text evidence="11">Belongs to the ribonuclease III family. Mitochondrion-specific ribosomal protein mL44 subfamily.</text>
</comment>
<feature type="binding site" evidence="13">
    <location>
        <position position="551"/>
    </location>
    <ligand>
        <name>S-adenosyl-L-methionine</name>
        <dbReference type="ChEBI" id="CHEBI:59789"/>
    </ligand>
</feature>
<keyword evidence="8" id="KW-0689">Ribosomal protein</keyword>
<keyword evidence="5 13" id="KW-0949">S-adenosyl-L-methionine</keyword>
<sequence length="1051" mass="120635">MPSKEEACLENSRPLRDDPFGQRYLRDECAVFDYNAWDDVDWPEEREAEIQRTIQAQLVDAVPESVSLGLLQNPKERWESFFETHSNKFFMDRKWLTREFPELFSRPQEDGLKVKVLDVGCGVGNTTIPLLESTEHLFMYSCDFSSKAVETLRNDKRIAAERCQPFVWDITEASQQKEVANGTLDFVLCIFVLSAVHPDRLRSAVLNLVELLRPGGMLLLKDYGRHDLTQLRFKSSRLIRPNLYRRGDDTLVYFFTTEEMDALFKEAGLEKIQNFMDKRLVVNRAKRNKKILLKLCCEVAKHRPWLQKLACRPAVKVFIARQNDKNPTRALVLIFELLFGKWKDKLPTGGGKDKQRLATLRGLKGVLQEEANLLQTESVSPESLVPSVFSASLLPRYVRVNTNRTSFSQAVEQLERDGWRLRRLKKGITPSKYRKLVSNLERPKVYADPHIDDLLIFPRGVDLHDYCLVVEGALILQDKASCLSAFVLQPEPGASAMDVCAAPGMKTTHLAAIMQNRGKIWAFDRDQKRVELMRQIIDKTGTNIVNEACIDFLRVNLLDAKYKKVKFVVVDPPCSGSGMAKRGEHFDEFEKPDEQRVKALANLQVMLLKHAFRLPSLQRLVYSTCSVHWPENEGVILEVLSIPAISNRFRLINALPQWRHRGQLGESGDTELENLRNSSRHRSAEVWRRAYLKDLFHRRQLLGPDPMKGRASEDNWNYPSEISALSHRLHIPEMDDTLIVQALTDKSYFTRKDLNNDGMGPLADDEGEEGRSSIAKDPSNDELVDKGLSVFRHILLAYLRAHWPVAPEEFIVCVASRIASMSALVELATQLGLHHVSTLLALVGAMEMAKARDFVRRLVLPRLYEVPLEDVLPFRHPFAVLTDYMRKWEGITDLEVRTIDSGAVLTATPFYEVAIYAEKKRIVGQHGGELPWVALDLAAQNGLLRLWRVSDQPRVFPFKFEEVYATRFDKAQQTNHRLRDVCGERTDLRLYTPDELARDPIDMTKMSKQYFTKIKPKVGIPHRRRQRHMFSRGTINRMSFRAFVKPTPHTI</sequence>
<dbReference type="InterPro" id="IPR044444">
    <property type="entry name" value="Ribosomal_mL44_DSRM_metazoa"/>
</dbReference>
<dbReference type="SUPFAM" id="SSF69065">
    <property type="entry name" value="RNase III domain-like"/>
    <property type="match status" value="1"/>
</dbReference>
<evidence type="ECO:0000313" key="17">
    <source>
        <dbReference type="WBParaSite" id="Gr19_v10_g4912.t1"/>
    </source>
</evidence>
<evidence type="ECO:0000256" key="1">
    <source>
        <dbReference type="ARBA" id="ARBA00004173"/>
    </source>
</evidence>
<dbReference type="InterPro" id="IPR049560">
    <property type="entry name" value="MeTrfase_RsmB-F_NOP2_cat"/>
</dbReference>
<dbReference type="GO" id="GO:0001510">
    <property type="term" value="P:RNA methylation"/>
    <property type="evidence" value="ECO:0007669"/>
    <property type="project" value="InterPro"/>
</dbReference>
<evidence type="ECO:0000256" key="6">
    <source>
        <dbReference type="ARBA" id="ARBA00022884"/>
    </source>
</evidence>
<dbReference type="SUPFAM" id="SSF53335">
    <property type="entry name" value="S-adenosyl-L-methionine-dependent methyltransferases"/>
    <property type="match status" value="2"/>
</dbReference>
<dbReference type="InterPro" id="IPR049561">
    <property type="entry name" value="NSUN5_7_fdxn-like"/>
</dbReference>
<dbReference type="InterPro" id="IPR036389">
    <property type="entry name" value="RNase_III_sf"/>
</dbReference>
<dbReference type="Pfam" id="PF01189">
    <property type="entry name" value="Methyltr_RsmB-F"/>
    <property type="match status" value="1"/>
</dbReference>
<feature type="binding site" evidence="13">
    <location>
        <position position="571"/>
    </location>
    <ligand>
        <name>S-adenosyl-L-methionine</name>
        <dbReference type="ChEBI" id="CHEBI:59789"/>
    </ligand>
</feature>
<dbReference type="Gene3D" id="3.30.70.1170">
    <property type="entry name" value="Sun protein, domain 3"/>
    <property type="match status" value="1"/>
</dbReference>
<feature type="domain" description="SAM-dependent MTase RsmB/NOP-type" evidence="15">
    <location>
        <begin position="386"/>
        <end position="695"/>
    </location>
</feature>
<evidence type="ECO:0000259" key="15">
    <source>
        <dbReference type="PROSITE" id="PS51686"/>
    </source>
</evidence>
<dbReference type="GO" id="GO:0006396">
    <property type="term" value="P:RNA processing"/>
    <property type="evidence" value="ECO:0007669"/>
    <property type="project" value="InterPro"/>
</dbReference>
<dbReference type="PANTHER" id="PTHR22809">
    <property type="entry name" value="METHYLTRANSFERASE-RELATED"/>
    <property type="match status" value="1"/>
</dbReference>
<evidence type="ECO:0000313" key="16">
    <source>
        <dbReference type="Proteomes" id="UP000887572"/>
    </source>
</evidence>
<evidence type="ECO:0000256" key="2">
    <source>
        <dbReference type="ARBA" id="ARBA00009725"/>
    </source>
</evidence>
<evidence type="ECO:0000256" key="5">
    <source>
        <dbReference type="ARBA" id="ARBA00022691"/>
    </source>
</evidence>
<dbReference type="Gene3D" id="3.40.50.150">
    <property type="entry name" value="Vaccinia Virus protein VP39"/>
    <property type="match status" value="2"/>
</dbReference>
<evidence type="ECO:0000256" key="10">
    <source>
        <dbReference type="ARBA" id="ARBA00023274"/>
    </source>
</evidence>
<dbReference type="CDD" id="cd02440">
    <property type="entry name" value="AdoMet_MTases"/>
    <property type="match status" value="1"/>
</dbReference>
<evidence type="ECO:0000256" key="12">
    <source>
        <dbReference type="ARBA" id="ARBA00035187"/>
    </source>
</evidence>
<dbReference type="InterPro" id="IPR023267">
    <property type="entry name" value="RCMT"/>
</dbReference>
<dbReference type="GO" id="GO:0005739">
    <property type="term" value="C:mitochondrion"/>
    <property type="evidence" value="ECO:0007669"/>
    <property type="project" value="UniProtKB-SubCell"/>
</dbReference>
<comment type="caution">
    <text evidence="13">Lacks conserved residue(s) required for the propagation of feature annotation.</text>
</comment>
<dbReference type="AlphaFoldDB" id="A0A914HWZ8"/>
<feature type="binding site" evidence="13">
    <location>
        <position position="524"/>
    </location>
    <ligand>
        <name>S-adenosyl-L-methionine</name>
        <dbReference type="ChEBI" id="CHEBI:59789"/>
    </ligand>
</feature>
<dbReference type="GO" id="GO:0005840">
    <property type="term" value="C:ribosome"/>
    <property type="evidence" value="ECO:0007669"/>
    <property type="project" value="UniProtKB-KW"/>
</dbReference>
<evidence type="ECO:0000256" key="13">
    <source>
        <dbReference type="PROSITE-ProRule" id="PRU01023"/>
    </source>
</evidence>
<evidence type="ECO:0000256" key="14">
    <source>
        <dbReference type="SAM" id="MobiDB-lite"/>
    </source>
</evidence>
<dbReference type="GO" id="GO:1990904">
    <property type="term" value="C:ribonucleoprotein complex"/>
    <property type="evidence" value="ECO:0007669"/>
    <property type="project" value="UniProtKB-KW"/>
</dbReference>
<comment type="subcellular location">
    <subcellularLocation>
        <location evidence="1">Mitochondrion</location>
    </subcellularLocation>
</comment>
<dbReference type="PANTHER" id="PTHR22809:SF11">
    <property type="entry name" value="TRNA N(3)-METHYLCYTIDINE METHYLTRANSFERASE METTL2"/>
    <property type="match status" value="1"/>
</dbReference>
<protein>
    <recommendedName>
        <fullName evidence="12">Large ribosomal subunit protein mL44</fullName>
    </recommendedName>
</protein>
<dbReference type="PROSITE" id="PS51686">
    <property type="entry name" value="SAM_MT_RSMB_NOP"/>
    <property type="match status" value="1"/>
</dbReference>
<evidence type="ECO:0000256" key="8">
    <source>
        <dbReference type="ARBA" id="ARBA00022980"/>
    </source>
</evidence>
<keyword evidence="3 13" id="KW-0489">Methyltransferase</keyword>
<dbReference type="Proteomes" id="UP000887572">
    <property type="component" value="Unplaced"/>
</dbReference>
<comment type="similarity">
    <text evidence="2">Belongs to the methyltransferase superfamily. METL family.</text>
</comment>
<evidence type="ECO:0000256" key="3">
    <source>
        <dbReference type="ARBA" id="ARBA00022603"/>
    </source>
</evidence>
<evidence type="ECO:0000256" key="4">
    <source>
        <dbReference type="ARBA" id="ARBA00022679"/>
    </source>
</evidence>
<dbReference type="PRINTS" id="PR02008">
    <property type="entry name" value="RCMTFAMILY"/>
</dbReference>
<dbReference type="Pfam" id="PF22892">
    <property type="entry name" value="DSRM_MRPL44"/>
    <property type="match status" value="1"/>
</dbReference>
<dbReference type="Pfam" id="PF21148">
    <property type="entry name" value="NSUN5_fdxn-like"/>
    <property type="match status" value="1"/>
</dbReference>